<sequence length="76" mass="8100">MPSPLKHLPSPSAFTQARSTPAVNDSIKLKGNDSPQMILLPMYGSLKLSAYDSGRPLVTLLGEGAKLYEQQTTALG</sequence>
<comment type="caution">
    <text evidence="2">The sequence shown here is derived from an EMBL/GenBank/DDBJ whole genome shotgun (WGS) entry which is preliminary data.</text>
</comment>
<name>A0AAV4EXB3_9GAST</name>
<feature type="compositionally biased region" description="Polar residues" evidence="1">
    <location>
        <begin position="12"/>
        <end position="23"/>
    </location>
</feature>
<dbReference type="Proteomes" id="UP000762676">
    <property type="component" value="Unassembled WGS sequence"/>
</dbReference>
<dbReference type="AlphaFoldDB" id="A0AAV4EXB3"/>
<reference evidence="2 3" key="1">
    <citation type="journal article" date="2021" name="Elife">
        <title>Chloroplast acquisition without the gene transfer in kleptoplastic sea slugs, Plakobranchus ocellatus.</title>
        <authorList>
            <person name="Maeda T."/>
            <person name="Takahashi S."/>
            <person name="Yoshida T."/>
            <person name="Shimamura S."/>
            <person name="Takaki Y."/>
            <person name="Nagai Y."/>
            <person name="Toyoda A."/>
            <person name="Suzuki Y."/>
            <person name="Arimoto A."/>
            <person name="Ishii H."/>
            <person name="Satoh N."/>
            <person name="Nishiyama T."/>
            <person name="Hasebe M."/>
            <person name="Maruyama T."/>
            <person name="Minagawa J."/>
            <person name="Obokata J."/>
            <person name="Shigenobu S."/>
        </authorList>
    </citation>
    <scope>NUCLEOTIDE SEQUENCE [LARGE SCALE GENOMIC DNA]</scope>
</reference>
<protein>
    <submittedName>
        <fullName evidence="2">Uncharacterized protein</fullName>
    </submittedName>
</protein>
<proteinExistence type="predicted"/>
<evidence type="ECO:0000313" key="3">
    <source>
        <dbReference type="Proteomes" id="UP000762676"/>
    </source>
</evidence>
<evidence type="ECO:0000256" key="1">
    <source>
        <dbReference type="SAM" id="MobiDB-lite"/>
    </source>
</evidence>
<evidence type="ECO:0000313" key="2">
    <source>
        <dbReference type="EMBL" id="GFR65683.1"/>
    </source>
</evidence>
<feature type="region of interest" description="Disordered" evidence="1">
    <location>
        <begin position="1"/>
        <end position="28"/>
    </location>
</feature>
<gene>
    <name evidence="2" type="ORF">ElyMa_000208700</name>
</gene>
<organism evidence="2 3">
    <name type="scientific">Elysia marginata</name>
    <dbReference type="NCBI Taxonomy" id="1093978"/>
    <lineage>
        <taxon>Eukaryota</taxon>
        <taxon>Metazoa</taxon>
        <taxon>Spiralia</taxon>
        <taxon>Lophotrochozoa</taxon>
        <taxon>Mollusca</taxon>
        <taxon>Gastropoda</taxon>
        <taxon>Heterobranchia</taxon>
        <taxon>Euthyneura</taxon>
        <taxon>Panpulmonata</taxon>
        <taxon>Sacoglossa</taxon>
        <taxon>Placobranchoidea</taxon>
        <taxon>Plakobranchidae</taxon>
        <taxon>Elysia</taxon>
    </lineage>
</organism>
<dbReference type="EMBL" id="BMAT01000399">
    <property type="protein sequence ID" value="GFR65683.1"/>
    <property type="molecule type" value="Genomic_DNA"/>
</dbReference>
<keyword evidence="3" id="KW-1185">Reference proteome</keyword>
<accession>A0AAV4EXB3</accession>